<feature type="chain" id="PRO_5045448470" description="Lipocalin-like domain-containing protein" evidence="1">
    <location>
        <begin position="24"/>
        <end position="152"/>
    </location>
</feature>
<organism evidence="2 3">
    <name type="scientific">Sphingobacterium hotanense</name>
    <dbReference type="NCBI Taxonomy" id="649196"/>
    <lineage>
        <taxon>Bacteria</taxon>
        <taxon>Pseudomonadati</taxon>
        <taxon>Bacteroidota</taxon>
        <taxon>Sphingobacteriia</taxon>
        <taxon>Sphingobacteriales</taxon>
        <taxon>Sphingobacteriaceae</taxon>
        <taxon>Sphingobacterium</taxon>
    </lineage>
</organism>
<evidence type="ECO:0000313" key="2">
    <source>
        <dbReference type="EMBL" id="MDM1046647.1"/>
    </source>
</evidence>
<comment type="caution">
    <text evidence="2">The sequence shown here is derived from an EMBL/GenBank/DDBJ whole genome shotgun (WGS) entry which is preliminary data.</text>
</comment>
<name>A0ABT7NHG2_9SPHI</name>
<evidence type="ECO:0000256" key="1">
    <source>
        <dbReference type="SAM" id="SignalP"/>
    </source>
</evidence>
<dbReference type="Proteomes" id="UP001170954">
    <property type="component" value="Unassembled WGS sequence"/>
</dbReference>
<gene>
    <name evidence="2" type="ORF">HX018_00050</name>
</gene>
<dbReference type="RefSeq" id="WP_286650014.1">
    <property type="nucleotide sequence ID" value="NZ_JACAGK010000001.1"/>
</dbReference>
<protein>
    <recommendedName>
        <fullName evidence="4">Lipocalin-like domain-containing protein</fullName>
    </recommendedName>
</protein>
<dbReference type="EMBL" id="JACAGK010000001">
    <property type="protein sequence ID" value="MDM1046647.1"/>
    <property type="molecule type" value="Genomic_DNA"/>
</dbReference>
<proteinExistence type="predicted"/>
<keyword evidence="1" id="KW-0732">Signal</keyword>
<reference evidence="2" key="2">
    <citation type="journal article" date="2022" name="Sci. Total Environ.">
        <title>Prevalence, transmission, and molecular epidemiology of tet(X)-positive bacteria among humans, animals, and environmental niches in China: An epidemiological, and genomic-based study.</title>
        <authorList>
            <person name="Dong N."/>
            <person name="Zeng Y."/>
            <person name="Cai C."/>
            <person name="Sun C."/>
            <person name="Lu J."/>
            <person name="Liu C."/>
            <person name="Zhou H."/>
            <person name="Sun Q."/>
            <person name="Shu L."/>
            <person name="Wang H."/>
            <person name="Wang Y."/>
            <person name="Wang S."/>
            <person name="Wu C."/>
            <person name="Chan E.W."/>
            <person name="Chen G."/>
            <person name="Shen Z."/>
            <person name="Chen S."/>
            <person name="Zhang R."/>
        </authorList>
    </citation>
    <scope>NUCLEOTIDE SEQUENCE</scope>
    <source>
        <strain evidence="2">R1692</strain>
    </source>
</reference>
<feature type="signal peptide" evidence="1">
    <location>
        <begin position="1"/>
        <end position="23"/>
    </location>
</feature>
<evidence type="ECO:0000313" key="3">
    <source>
        <dbReference type="Proteomes" id="UP001170954"/>
    </source>
</evidence>
<accession>A0ABT7NHG2</accession>
<keyword evidence="3" id="KW-1185">Reference proteome</keyword>
<evidence type="ECO:0008006" key="4">
    <source>
        <dbReference type="Google" id="ProtNLM"/>
    </source>
</evidence>
<reference evidence="2" key="1">
    <citation type="submission" date="2020-06" db="EMBL/GenBank/DDBJ databases">
        <authorList>
            <person name="Dong N."/>
        </authorList>
    </citation>
    <scope>NUCLEOTIDE SEQUENCE</scope>
    <source>
        <strain evidence="2">R1692</strain>
    </source>
</reference>
<sequence length="152" mass="16624">MKKVNAKFALLGLSLVLTMGTLATSCSKDDDGYEEPTNATIDPAVGTYKGKLTVYTNSGVKEWYNAVTIVTKEGSNKLKFTAKTGEPYSLINPKTFTVETGAFFGENTQDIVSLIGSLEGIFHFYGSNKNISVIAEKQSETELQYHYEGVKQ</sequence>
<dbReference type="PROSITE" id="PS51257">
    <property type="entry name" value="PROKAR_LIPOPROTEIN"/>
    <property type="match status" value="1"/>
</dbReference>